<accession>A0AAN9SJ28</accession>
<dbReference type="EMBL" id="JAYMYS010000004">
    <property type="protein sequence ID" value="KAK7397057.1"/>
    <property type="molecule type" value="Genomic_DNA"/>
</dbReference>
<dbReference type="Proteomes" id="UP001386955">
    <property type="component" value="Unassembled WGS sequence"/>
</dbReference>
<dbReference type="AlphaFoldDB" id="A0AAN9SJ28"/>
<keyword evidence="2" id="KW-1185">Reference proteome</keyword>
<comment type="caution">
    <text evidence="1">The sequence shown here is derived from an EMBL/GenBank/DDBJ whole genome shotgun (WGS) entry which is preliminary data.</text>
</comment>
<sequence length="66" mass="6691">MHSCASVTDSTTVTLESLVCTKQDEEASAALKGIFKLAAPLAASDCGALAYRCASMSGGARRHASA</sequence>
<evidence type="ECO:0000313" key="2">
    <source>
        <dbReference type="Proteomes" id="UP001386955"/>
    </source>
</evidence>
<proteinExistence type="predicted"/>
<protein>
    <submittedName>
        <fullName evidence="1">Uncharacterized protein</fullName>
    </submittedName>
</protein>
<organism evidence="1 2">
    <name type="scientific">Psophocarpus tetragonolobus</name>
    <name type="common">Winged bean</name>
    <name type="synonym">Dolichos tetragonolobus</name>
    <dbReference type="NCBI Taxonomy" id="3891"/>
    <lineage>
        <taxon>Eukaryota</taxon>
        <taxon>Viridiplantae</taxon>
        <taxon>Streptophyta</taxon>
        <taxon>Embryophyta</taxon>
        <taxon>Tracheophyta</taxon>
        <taxon>Spermatophyta</taxon>
        <taxon>Magnoliopsida</taxon>
        <taxon>eudicotyledons</taxon>
        <taxon>Gunneridae</taxon>
        <taxon>Pentapetalae</taxon>
        <taxon>rosids</taxon>
        <taxon>fabids</taxon>
        <taxon>Fabales</taxon>
        <taxon>Fabaceae</taxon>
        <taxon>Papilionoideae</taxon>
        <taxon>50 kb inversion clade</taxon>
        <taxon>NPAAA clade</taxon>
        <taxon>indigoferoid/millettioid clade</taxon>
        <taxon>Phaseoleae</taxon>
        <taxon>Psophocarpus</taxon>
    </lineage>
</organism>
<evidence type="ECO:0000313" key="1">
    <source>
        <dbReference type="EMBL" id="KAK7397057.1"/>
    </source>
</evidence>
<gene>
    <name evidence="1" type="ORF">VNO78_18224</name>
</gene>
<name>A0AAN9SJ28_PSOTE</name>
<reference evidence="1 2" key="1">
    <citation type="submission" date="2024-01" db="EMBL/GenBank/DDBJ databases">
        <title>The genomes of 5 underutilized Papilionoideae crops provide insights into root nodulation and disease resistanc.</title>
        <authorList>
            <person name="Jiang F."/>
        </authorList>
    </citation>
    <scope>NUCLEOTIDE SEQUENCE [LARGE SCALE GENOMIC DNA]</scope>
    <source>
        <strain evidence="1">DUOXIRENSHENG_FW03</strain>
        <tissue evidence="1">Leaves</tissue>
    </source>
</reference>